<dbReference type="Pfam" id="PF17936">
    <property type="entry name" value="Big_6"/>
    <property type="match status" value="1"/>
</dbReference>
<sequence>MSRSLAVANTTAKESSAASINVTTSQNNAYDPTDGAITVAVYGAKKVGENTYAGTAVVSFDPVTKMLYGMKYNNDKTISNRTALTSSSQSFGLDANLIKINLNTDGTYNVIGNSAQNPTVALLRINDAVYNDRSWKSGYKNQPTLVARNITTHFIDKTTGTEIQPSETTQKYSSQNYNVAVTTVPDFYTFDSSDNATGSIRNTDITTNIYFQRNKVTIDSISTSQNIATGTGFPGEKINIIDSNNTIIGSSTVDEEGYYTVSLSRYGNENEKLTANSYNSENNTLVSSAETVVTFDADNAKNSSKNIIDKEAAKVTQDIKNDPTLSQADKDKQTQAVADAATKAKNNIDQATTADGVNDAQA</sequence>
<proteinExistence type="predicted"/>
<feature type="domain" description="Bacterial Ig" evidence="2">
    <location>
        <begin position="216"/>
        <end position="293"/>
    </location>
</feature>
<feature type="non-terminal residue" evidence="3">
    <location>
        <position position="362"/>
    </location>
</feature>
<protein>
    <submittedName>
        <fullName evidence="3">DUF1542 domain-containing protein</fullName>
    </submittedName>
</protein>
<reference evidence="3 4" key="1">
    <citation type="submission" date="2019-01" db="EMBL/GenBank/DDBJ databases">
        <title>Leuconostoc litchii sp. nov., a novel lactic acid bacterium isolated from lychee.</title>
        <authorList>
            <person name="Wang L.-T."/>
        </authorList>
    </citation>
    <scope>NUCLEOTIDE SEQUENCE [LARGE SCALE GENOMIC DNA]</scope>
    <source>
        <strain evidence="3 4">MB7</strain>
    </source>
</reference>
<organism evidence="3 4">
    <name type="scientific">Leuconostoc litchii</name>
    <dbReference type="NCBI Taxonomy" id="1981069"/>
    <lineage>
        <taxon>Bacteria</taxon>
        <taxon>Bacillati</taxon>
        <taxon>Bacillota</taxon>
        <taxon>Bacilli</taxon>
        <taxon>Lactobacillales</taxon>
        <taxon>Lactobacillaceae</taxon>
        <taxon>Leuconostoc</taxon>
    </lineage>
</organism>
<dbReference type="Gene3D" id="3.10.20.320">
    <property type="entry name" value="Putative peptidoglycan bound protein (lpxtg motif)"/>
    <property type="match status" value="1"/>
</dbReference>
<dbReference type="Proteomes" id="UP000442244">
    <property type="component" value="Unassembled WGS sequence"/>
</dbReference>
<name>A0A6P2CNG5_9LACO</name>
<evidence type="ECO:0000256" key="1">
    <source>
        <dbReference type="SAM" id="MobiDB-lite"/>
    </source>
</evidence>
<dbReference type="InterPro" id="IPR041498">
    <property type="entry name" value="Big_6"/>
</dbReference>
<keyword evidence="4" id="KW-1185">Reference proteome</keyword>
<comment type="caution">
    <text evidence="3">The sequence shown here is derived from an EMBL/GenBank/DDBJ whole genome shotgun (WGS) entry which is preliminary data.</text>
</comment>
<dbReference type="AlphaFoldDB" id="A0A6P2CNG5"/>
<evidence type="ECO:0000313" key="4">
    <source>
        <dbReference type="Proteomes" id="UP000442244"/>
    </source>
</evidence>
<evidence type="ECO:0000313" key="3">
    <source>
        <dbReference type="EMBL" id="TYC46424.1"/>
    </source>
</evidence>
<feature type="region of interest" description="Disordered" evidence="1">
    <location>
        <begin position="316"/>
        <end position="341"/>
    </location>
</feature>
<dbReference type="EMBL" id="SDGY01000004">
    <property type="protein sequence ID" value="TYC46424.1"/>
    <property type="molecule type" value="Genomic_DNA"/>
</dbReference>
<gene>
    <name evidence="3" type="ORF">ESZ47_06965</name>
</gene>
<evidence type="ECO:0000259" key="2">
    <source>
        <dbReference type="Pfam" id="PF17936"/>
    </source>
</evidence>
<accession>A0A6P2CNG5</accession>